<proteinExistence type="predicted"/>
<accession>A0ABS5QK31</accession>
<name>A0ABS5QK31_9BACT</name>
<dbReference type="Gene3D" id="1.10.3210.10">
    <property type="entry name" value="Hypothetical protein af1432"/>
    <property type="match status" value="1"/>
</dbReference>
<protein>
    <submittedName>
        <fullName evidence="2">Hydrolase</fullName>
    </submittedName>
</protein>
<evidence type="ECO:0000313" key="3">
    <source>
        <dbReference type="Proteomes" id="UP000680365"/>
    </source>
</evidence>
<organism evidence="2 3">
    <name type="scientific">Candidatus Vampirococcus lugosii</name>
    <dbReference type="NCBI Taxonomy" id="2789015"/>
    <lineage>
        <taxon>Bacteria</taxon>
        <taxon>Candidatus Absconditibacteriota</taxon>
        <taxon>Vampirococcus</taxon>
    </lineage>
</organism>
<comment type="caution">
    <text evidence="2">The sequence shown here is derived from an EMBL/GenBank/DDBJ whole genome shotgun (WGS) entry which is preliminary data.</text>
</comment>
<dbReference type="SUPFAM" id="SSF109604">
    <property type="entry name" value="HD-domain/PDEase-like"/>
    <property type="match status" value="1"/>
</dbReference>
<keyword evidence="2" id="KW-0378">Hydrolase</keyword>
<dbReference type="GO" id="GO:0016787">
    <property type="term" value="F:hydrolase activity"/>
    <property type="evidence" value="ECO:0007669"/>
    <property type="project" value="UniProtKB-KW"/>
</dbReference>
<evidence type="ECO:0000259" key="1">
    <source>
        <dbReference type="Pfam" id="PF01966"/>
    </source>
</evidence>
<dbReference type="InterPro" id="IPR006674">
    <property type="entry name" value="HD_domain"/>
</dbReference>
<sequence>MITEIVFKSKNYVESIMKDNKKNGYYYHCWEHILEVYDRAKYLIEKEGINDDLSEIIFIAIFFHDVAYQYDFKNHEELSSKMCEDFLLKNNYPKDRIDIIKSIIIVTKPIIKPQNILEKIMKDSDLDNLGRKDFFEKGDLVKKELQNITGKKISDQDRNLTIYNLLCNTVFYTDTQRKERSQQLQKNILAIKKLLN</sequence>
<dbReference type="RefSeq" id="WP_213348330.1">
    <property type="nucleotide sequence ID" value="NZ_JAEDAM010000007.1"/>
</dbReference>
<dbReference type="InterPro" id="IPR003607">
    <property type="entry name" value="HD/PDEase_dom"/>
</dbReference>
<feature type="domain" description="HD" evidence="1">
    <location>
        <begin position="30"/>
        <end position="125"/>
    </location>
</feature>
<dbReference type="EMBL" id="JAEDAM010000007">
    <property type="protein sequence ID" value="MBS8121615.1"/>
    <property type="molecule type" value="Genomic_DNA"/>
</dbReference>
<dbReference type="CDD" id="cd00077">
    <property type="entry name" value="HDc"/>
    <property type="match status" value="1"/>
</dbReference>
<reference evidence="2 3" key="1">
    <citation type="journal article" date="2021" name="Nat. Commun.">
        <title>Reductive evolution and unique predatory mode in the CPR bacterium Vampirococcus lugosii.</title>
        <authorList>
            <person name="Moreira D."/>
            <person name="Zivanovic Y."/>
            <person name="Lopez-Archilla A.I."/>
            <person name="Iniesto M."/>
            <person name="Lopez-Garcia P."/>
        </authorList>
    </citation>
    <scope>NUCLEOTIDE SEQUENCE [LARGE SCALE GENOMIC DNA]</scope>
    <source>
        <strain evidence="2">Chiprana</strain>
    </source>
</reference>
<keyword evidence="3" id="KW-1185">Reference proteome</keyword>
<dbReference type="Proteomes" id="UP000680365">
    <property type="component" value="Unassembled WGS sequence"/>
</dbReference>
<gene>
    <name evidence="2" type="ORF">VAMP_11n198</name>
</gene>
<evidence type="ECO:0000313" key="2">
    <source>
        <dbReference type="EMBL" id="MBS8121615.1"/>
    </source>
</evidence>
<dbReference type="Pfam" id="PF01966">
    <property type="entry name" value="HD"/>
    <property type="match status" value="1"/>
</dbReference>